<evidence type="ECO:0000256" key="3">
    <source>
        <dbReference type="SAM" id="MobiDB-lite"/>
    </source>
</evidence>
<dbReference type="KEGG" id="sfiy:F0344_34970"/>
<dbReference type="GO" id="GO:0005737">
    <property type="term" value="C:cytoplasm"/>
    <property type="evidence" value="ECO:0007669"/>
    <property type="project" value="TreeGrafter"/>
</dbReference>
<feature type="compositionally biased region" description="Low complexity" evidence="3">
    <location>
        <begin position="18"/>
        <end position="30"/>
    </location>
</feature>
<dbReference type="PIRSF" id="PIRSF016578">
    <property type="entry name" value="HsaA"/>
    <property type="match status" value="1"/>
</dbReference>
<dbReference type="GO" id="GO:0033539">
    <property type="term" value="P:fatty acid beta-oxidation using acyl-CoA dehydrogenase"/>
    <property type="evidence" value="ECO:0007669"/>
    <property type="project" value="TreeGrafter"/>
</dbReference>
<sequence>MRRSTCATSGSRCPVRATSSRTSRSSSSRTADSEHRPRTHPTSRSDPSGGTVPTTKIPEREELVARVAALVPLLRASSARADEERRLSPEVIEALTDAGVFRMRVPARYGGYESDTRTLVDVTTELGRGDGSAAWVAQVCSIPGWMVGMFPDSVQDEVFTTPDTRVCGTLSPSAVAEPAPGGIVVNGRWGFISGAHHAQWQVIISVLFPRDGEPYPVMALVPMSDLATVDDWYANGLKGSGSITTIADGLFVPADRVVPLPAVLEGRSSSVTSALIPMYRTPLLPVATASTVGTLVGLARAGQEAFLERLPGRKITYTGYESQHSAPVTHLQVAEAAQKIDQARFHAVRLAATVDAKAADSTPWKLEERARARADVGTVCALAQSAVETFAAASGGSSVYRDVPIQRIANDLRAAALHALINPATNAELYGRVLCGLEPDTPYI</sequence>
<gene>
    <name evidence="6" type="ORF">F0344_34970</name>
</gene>
<dbReference type="Pfam" id="PF08028">
    <property type="entry name" value="Acyl-CoA_dh_2"/>
    <property type="match status" value="1"/>
</dbReference>
<evidence type="ECO:0000259" key="5">
    <source>
        <dbReference type="Pfam" id="PF08028"/>
    </source>
</evidence>
<feature type="compositionally biased region" description="Polar residues" evidence="3">
    <location>
        <begin position="1"/>
        <end position="11"/>
    </location>
</feature>
<proteinExistence type="inferred from homology"/>
<keyword evidence="6" id="KW-0614">Plasmid</keyword>
<dbReference type="GO" id="GO:0050660">
    <property type="term" value="F:flavin adenine dinucleotide binding"/>
    <property type="evidence" value="ECO:0007669"/>
    <property type="project" value="InterPro"/>
</dbReference>
<dbReference type="InterPro" id="IPR036250">
    <property type="entry name" value="AcylCo_DH-like_C"/>
</dbReference>
<dbReference type="Gene3D" id="1.10.540.10">
    <property type="entry name" value="Acyl-CoA dehydrogenase/oxidase, N-terminal domain"/>
    <property type="match status" value="1"/>
</dbReference>
<geneLocation type="plasmid" evidence="6 7">
    <name>unnamed1</name>
</geneLocation>
<feature type="domain" description="Acyl-CoA dehydrogenase C-terminal" evidence="5">
    <location>
        <begin position="294"/>
        <end position="423"/>
    </location>
</feature>
<dbReference type="AlphaFoldDB" id="A0A7G7BWE0"/>
<dbReference type="Gene3D" id="2.40.110.10">
    <property type="entry name" value="Butyryl-CoA Dehydrogenase, subunit A, domain 2"/>
    <property type="match status" value="1"/>
</dbReference>
<dbReference type="Pfam" id="PF02771">
    <property type="entry name" value="Acyl-CoA_dh_N"/>
    <property type="match status" value="1"/>
</dbReference>
<evidence type="ECO:0000256" key="2">
    <source>
        <dbReference type="ARBA" id="ARBA00049661"/>
    </source>
</evidence>
<dbReference type="GO" id="GO:0003995">
    <property type="term" value="F:acyl-CoA dehydrogenase activity"/>
    <property type="evidence" value="ECO:0007669"/>
    <property type="project" value="TreeGrafter"/>
</dbReference>
<evidence type="ECO:0000256" key="1">
    <source>
        <dbReference type="ARBA" id="ARBA00023002"/>
    </source>
</evidence>
<protein>
    <submittedName>
        <fullName evidence="6">Acyl-CoA dehydrogenase</fullName>
    </submittedName>
</protein>
<dbReference type="SUPFAM" id="SSF47203">
    <property type="entry name" value="Acyl-CoA dehydrogenase C-terminal domain-like"/>
    <property type="match status" value="1"/>
</dbReference>
<dbReference type="PANTHER" id="PTHR48083">
    <property type="entry name" value="MEDIUM-CHAIN SPECIFIC ACYL-COA DEHYDROGENASE, MITOCHONDRIAL-RELATED"/>
    <property type="match status" value="1"/>
</dbReference>
<dbReference type="InterPro" id="IPR009100">
    <property type="entry name" value="AcylCoA_DH/oxidase_NM_dom_sf"/>
</dbReference>
<dbReference type="InterPro" id="IPR037069">
    <property type="entry name" value="AcylCoA_DH/ox_N_sf"/>
</dbReference>
<dbReference type="InterPro" id="IPR046373">
    <property type="entry name" value="Acyl-CoA_Oxase/DH_mid-dom_sf"/>
</dbReference>
<name>A0A7G7BWE0_9ACTN</name>
<organism evidence="6 7">
    <name type="scientific">Streptomyces finlayi</name>
    <dbReference type="NCBI Taxonomy" id="67296"/>
    <lineage>
        <taxon>Bacteria</taxon>
        <taxon>Bacillati</taxon>
        <taxon>Actinomycetota</taxon>
        <taxon>Actinomycetes</taxon>
        <taxon>Kitasatosporales</taxon>
        <taxon>Streptomycetaceae</taxon>
        <taxon>Streptomyces</taxon>
    </lineage>
</organism>
<dbReference type="Proteomes" id="UP000515307">
    <property type="component" value="Plasmid unnamed1"/>
</dbReference>
<dbReference type="PANTHER" id="PTHR48083:SF19">
    <property type="entry name" value="FLAVIN-DEPENDENT MONOOXYGENASE, OXYGENASE SUBUNIT HSAA"/>
    <property type="match status" value="1"/>
</dbReference>
<dbReference type="GO" id="GO:0016712">
    <property type="term" value="F:oxidoreductase activity, acting on paired donors, with incorporation or reduction of molecular oxygen, reduced flavin or flavoprotein as one donor, and incorporation of one atom of oxygen"/>
    <property type="evidence" value="ECO:0007669"/>
    <property type="project" value="TreeGrafter"/>
</dbReference>
<feature type="region of interest" description="Disordered" evidence="3">
    <location>
        <begin position="1"/>
        <end position="60"/>
    </location>
</feature>
<dbReference type="SUPFAM" id="SSF56645">
    <property type="entry name" value="Acyl-CoA dehydrogenase NM domain-like"/>
    <property type="match status" value="1"/>
</dbReference>
<evidence type="ECO:0000259" key="4">
    <source>
        <dbReference type="Pfam" id="PF02771"/>
    </source>
</evidence>
<evidence type="ECO:0000313" key="7">
    <source>
        <dbReference type="Proteomes" id="UP000515307"/>
    </source>
</evidence>
<dbReference type="InterPro" id="IPR013786">
    <property type="entry name" value="AcylCoA_DH/ox_N"/>
</dbReference>
<keyword evidence="7" id="KW-1185">Reference proteome</keyword>
<dbReference type="EMBL" id="CP045703">
    <property type="protein sequence ID" value="QNE79655.1"/>
    <property type="molecule type" value="Genomic_DNA"/>
</dbReference>
<evidence type="ECO:0000313" key="6">
    <source>
        <dbReference type="EMBL" id="QNE79655.1"/>
    </source>
</evidence>
<dbReference type="InterPro" id="IPR013107">
    <property type="entry name" value="Acyl-CoA_DH_C"/>
</dbReference>
<keyword evidence="1" id="KW-0560">Oxidoreductase</keyword>
<reference evidence="7" key="1">
    <citation type="submission" date="2019-10" db="EMBL/GenBank/DDBJ databases">
        <title>Antimicrobial potential of Antarctic Bacteria.</title>
        <authorList>
            <person name="Benaud N."/>
            <person name="Edwards R.J."/>
            <person name="Ferrari B.C."/>
        </authorList>
    </citation>
    <scope>NUCLEOTIDE SEQUENCE [LARGE SCALE GENOMIC DNA]</scope>
    <source>
        <strain evidence="7">NBSH44</strain>
        <plasmid evidence="7">unnamed1</plasmid>
    </source>
</reference>
<comment type="similarity">
    <text evidence="2">Belongs to the HpaH/HsaA monooxygenase family.</text>
</comment>
<accession>A0A7G7BWE0</accession>
<dbReference type="InterPro" id="IPR050741">
    <property type="entry name" value="Acyl-CoA_dehydrogenase"/>
</dbReference>
<feature type="domain" description="Acyl-CoA dehydrogenase/oxidase N-terminal" evidence="4">
    <location>
        <begin position="77"/>
        <end position="146"/>
    </location>
</feature>
<dbReference type="Gene3D" id="1.20.140.10">
    <property type="entry name" value="Butyryl-CoA Dehydrogenase, subunit A, domain 3"/>
    <property type="match status" value="1"/>
</dbReference>
<feature type="compositionally biased region" description="Polar residues" evidence="3">
    <location>
        <begin position="40"/>
        <end position="54"/>
    </location>
</feature>